<accession>A0A199W6I9</accession>
<proteinExistence type="predicted"/>
<feature type="compositionally biased region" description="Basic residues" evidence="1">
    <location>
        <begin position="42"/>
        <end position="54"/>
    </location>
</feature>
<dbReference type="EMBL" id="LSRQ01000127">
    <property type="protein sequence ID" value="OAY85092.1"/>
    <property type="molecule type" value="Genomic_DNA"/>
</dbReference>
<dbReference type="PANTHER" id="PTHR34660">
    <property type="entry name" value="MYB-LIKE PROTEIN X"/>
    <property type="match status" value="1"/>
</dbReference>
<evidence type="ECO:0000313" key="2">
    <source>
        <dbReference type="EMBL" id="OAY85092.1"/>
    </source>
</evidence>
<name>A0A199W6I9_ANACO</name>
<dbReference type="AlphaFoldDB" id="A0A199W6I9"/>
<feature type="region of interest" description="Disordered" evidence="1">
    <location>
        <begin position="206"/>
        <end position="264"/>
    </location>
</feature>
<comment type="caution">
    <text evidence="2">The sequence shown here is derived from an EMBL/GenBank/DDBJ whole genome shotgun (WGS) entry which is preliminary data.</text>
</comment>
<reference evidence="2 3" key="1">
    <citation type="journal article" date="2016" name="DNA Res.">
        <title>The draft genome of MD-2 pineapple using hybrid error correction of long reads.</title>
        <authorList>
            <person name="Redwan R.M."/>
            <person name="Saidin A."/>
            <person name="Kumar S.V."/>
        </authorList>
    </citation>
    <scope>NUCLEOTIDE SEQUENCE [LARGE SCALE GENOMIC DNA]</scope>
    <source>
        <strain evidence="3">cv. MD2</strain>
        <tissue evidence="2">Leaf</tissue>
    </source>
</reference>
<dbReference type="PANTHER" id="PTHR34660:SF7">
    <property type="entry name" value="DNA LIGASE-LIKE PROTEIN"/>
    <property type="match status" value="1"/>
</dbReference>
<organism evidence="2 3">
    <name type="scientific">Ananas comosus</name>
    <name type="common">Pineapple</name>
    <name type="synonym">Ananas ananas</name>
    <dbReference type="NCBI Taxonomy" id="4615"/>
    <lineage>
        <taxon>Eukaryota</taxon>
        <taxon>Viridiplantae</taxon>
        <taxon>Streptophyta</taxon>
        <taxon>Embryophyta</taxon>
        <taxon>Tracheophyta</taxon>
        <taxon>Spermatophyta</taxon>
        <taxon>Magnoliopsida</taxon>
        <taxon>Liliopsida</taxon>
        <taxon>Poales</taxon>
        <taxon>Bromeliaceae</taxon>
        <taxon>Bromelioideae</taxon>
        <taxon>Ananas</taxon>
    </lineage>
</organism>
<gene>
    <name evidence="2" type="ORF">ACMD2_22109</name>
</gene>
<sequence>MSRCFPYPPPKYDEAEIGSIKPELTIDLVALKLLKEQEKAKEKNRRKEKKREKKEKKAALKELENSERSKHELKKRKYEESTTKTPNSSAEQLERSGLTEELELPYATQAADNSPERSQDSNKRRKIAPSPGPSQSNNNGIILRIKLPTAKHTQRDTEPPAATFPLANLMVPERAAVLKQREPELTRLQQQGGDFEPCVRREQSEHKTNFGYQQDDSQPACIPQCKASDQEPQPACKEEEPCFSGRSGEAAPLKSEGGRAHTRRKLSRIEKKERQFMDLIMNWNPPRLEQFEDSDLVGQEWLFATSARPSKPNPQNQDRVGKEEGLLSRENGMVSSLQPRACYLPELGIYQLPYVIPY</sequence>
<protein>
    <submittedName>
        <fullName evidence="2">Uncharacterized protein</fullName>
    </submittedName>
</protein>
<dbReference type="Proteomes" id="UP000092600">
    <property type="component" value="Unassembled WGS sequence"/>
</dbReference>
<evidence type="ECO:0000256" key="1">
    <source>
        <dbReference type="SAM" id="MobiDB-lite"/>
    </source>
</evidence>
<feature type="region of interest" description="Disordered" evidence="1">
    <location>
        <begin position="37"/>
        <end position="167"/>
    </location>
</feature>
<evidence type="ECO:0000313" key="3">
    <source>
        <dbReference type="Proteomes" id="UP000092600"/>
    </source>
</evidence>
<dbReference type="STRING" id="4615.A0A199W6I9"/>
<feature type="compositionally biased region" description="Basic and acidic residues" evidence="1">
    <location>
        <begin position="55"/>
        <end position="70"/>
    </location>
</feature>